<keyword evidence="2" id="KW-1185">Reference proteome</keyword>
<gene>
    <name evidence="1" type="ORF">GGR46_003362</name>
</gene>
<dbReference type="RefSeq" id="WP_183999152.1">
    <property type="nucleotide sequence ID" value="NZ_JACIEH010000003.1"/>
</dbReference>
<evidence type="ECO:0000313" key="2">
    <source>
        <dbReference type="Proteomes" id="UP000557392"/>
    </source>
</evidence>
<proteinExistence type="predicted"/>
<evidence type="ECO:0000313" key="1">
    <source>
        <dbReference type="EMBL" id="MBB4099790.1"/>
    </source>
</evidence>
<organism evidence="1 2">
    <name type="scientific">Sphingomonas kyeonggiensis</name>
    <dbReference type="NCBI Taxonomy" id="1268553"/>
    <lineage>
        <taxon>Bacteria</taxon>
        <taxon>Pseudomonadati</taxon>
        <taxon>Pseudomonadota</taxon>
        <taxon>Alphaproteobacteria</taxon>
        <taxon>Sphingomonadales</taxon>
        <taxon>Sphingomonadaceae</taxon>
        <taxon>Sphingomonas</taxon>
    </lineage>
</organism>
<dbReference type="EMBL" id="JACIEH010000003">
    <property type="protein sequence ID" value="MBB4099790.1"/>
    <property type="molecule type" value="Genomic_DNA"/>
</dbReference>
<dbReference type="AlphaFoldDB" id="A0A7W6JUL9"/>
<sequence length="205" mass="22308">MTFSLRFSEVEAIFAELHGVASDKRVAFQGRIKALLRLGLLPGIMQGRGRTAAYGAGDVYMLGIALELLQLGLTPERAIGVVKDGMLPIASGGRLALSTINEKDPPLLSFLYFDPSALEILSAPDAPDAAIESFFYGGTGVIKEHIEHFGLSLSRLALINVSAVINRVYIWLRRTGRELAVPFIADLSEWLESYPEDRDGDDSEA</sequence>
<name>A0A7W6JUL9_9SPHN</name>
<dbReference type="Proteomes" id="UP000557392">
    <property type="component" value="Unassembled WGS sequence"/>
</dbReference>
<protein>
    <submittedName>
        <fullName evidence="1">Uncharacterized protein</fullName>
    </submittedName>
</protein>
<accession>A0A7W6JUL9</accession>
<reference evidence="1 2" key="1">
    <citation type="submission" date="2020-08" db="EMBL/GenBank/DDBJ databases">
        <title>Genomic Encyclopedia of Type Strains, Phase IV (KMG-IV): sequencing the most valuable type-strain genomes for metagenomic binning, comparative biology and taxonomic classification.</title>
        <authorList>
            <person name="Goeker M."/>
        </authorList>
    </citation>
    <scope>NUCLEOTIDE SEQUENCE [LARGE SCALE GENOMIC DNA]</scope>
    <source>
        <strain evidence="1 2">DSM 101806</strain>
    </source>
</reference>
<comment type="caution">
    <text evidence="1">The sequence shown here is derived from an EMBL/GenBank/DDBJ whole genome shotgun (WGS) entry which is preliminary data.</text>
</comment>